<dbReference type="EMBL" id="WIXP02000004">
    <property type="protein sequence ID" value="KAF6212373.1"/>
    <property type="molecule type" value="Genomic_DNA"/>
</dbReference>
<gene>
    <name evidence="3" type="ORF">GE061_012895</name>
</gene>
<dbReference type="GO" id="GO:0044818">
    <property type="term" value="P:mitotic G2/M transition checkpoint"/>
    <property type="evidence" value="ECO:0007669"/>
    <property type="project" value="TreeGrafter"/>
</dbReference>
<dbReference type="Gene3D" id="2.40.50.140">
    <property type="entry name" value="Nucleic acid-binding proteins"/>
    <property type="match status" value="1"/>
</dbReference>
<dbReference type="GO" id="GO:0000724">
    <property type="term" value="P:double-strand break repair via homologous recombination"/>
    <property type="evidence" value="ECO:0007669"/>
    <property type="project" value="TreeGrafter"/>
</dbReference>
<dbReference type="InterPro" id="IPR012340">
    <property type="entry name" value="NA-bd_OB-fold"/>
</dbReference>
<dbReference type="GO" id="GO:0070876">
    <property type="term" value="C:SOSS complex"/>
    <property type="evidence" value="ECO:0007669"/>
    <property type="project" value="TreeGrafter"/>
</dbReference>
<keyword evidence="1" id="KW-0238">DNA-binding</keyword>
<dbReference type="Proteomes" id="UP000466442">
    <property type="component" value="Unassembled WGS sequence"/>
</dbReference>
<keyword evidence="4" id="KW-1185">Reference proteome</keyword>
<dbReference type="CDD" id="cd04491">
    <property type="entry name" value="SoSSB_OBF"/>
    <property type="match status" value="1"/>
</dbReference>
<comment type="caution">
    <text evidence="3">The sequence shown here is derived from an EMBL/GenBank/DDBJ whole genome shotgun (WGS) entry which is preliminary data.</text>
</comment>
<dbReference type="OrthoDB" id="295715at2759"/>
<reference evidence="3" key="1">
    <citation type="journal article" date="2021" name="Mol. Ecol. Resour.">
        <title>Apolygus lucorum genome provides insights into omnivorousness and mesophyll feeding.</title>
        <authorList>
            <person name="Liu Y."/>
            <person name="Liu H."/>
            <person name="Wang H."/>
            <person name="Huang T."/>
            <person name="Liu B."/>
            <person name="Yang B."/>
            <person name="Yin L."/>
            <person name="Li B."/>
            <person name="Zhang Y."/>
            <person name="Zhang S."/>
            <person name="Jiang F."/>
            <person name="Zhang X."/>
            <person name="Ren Y."/>
            <person name="Wang B."/>
            <person name="Wang S."/>
            <person name="Lu Y."/>
            <person name="Wu K."/>
            <person name="Fan W."/>
            <person name="Wang G."/>
        </authorList>
    </citation>
    <scope>NUCLEOTIDE SEQUENCE</scope>
    <source>
        <strain evidence="3">12Hb</strain>
    </source>
</reference>
<dbReference type="GO" id="GO:0003677">
    <property type="term" value="F:DNA binding"/>
    <property type="evidence" value="ECO:0007669"/>
    <property type="project" value="UniProtKB-KW"/>
</dbReference>
<dbReference type="SUPFAM" id="SSF50249">
    <property type="entry name" value="Nucleic acid-binding proteins"/>
    <property type="match status" value="1"/>
</dbReference>
<evidence type="ECO:0000256" key="1">
    <source>
        <dbReference type="ARBA" id="ARBA00023125"/>
    </source>
</evidence>
<protein>
    <recommendedName>
        <fullName evidence="5">OB domain-containing protein</fullName>
    </recommendedName>
</protein>
<dbReference type="GO" id="GO:0010212">
    <property type="term" value="P:response to ionizing radiation"/>
    <property type="evidence" value="ECO:0007669"/>
    <property type="project" value="TreeGrafter"/>
</dbReference>
<feature type="region of interest" description="Disordered" evidence="2">
    <location>
        <begin position="140"/>
        <end position="199"/>
    </location>
</feature>
<name>A0A8S9XTV5_APOLU</name>
<evidence type="ECO:0000256" key="2">
    <source>
        <dbReference type="SAM" id="MobiDB-lite"/>
    </source>
</evidence>
<evidence type="ECO:0008006" key="5">
    <source>
        <dbReference type="Google" id="ProtNLM"/>
    </source>
</evidence>
<organism evidence="3 4">
    <name type="scientific">Apolygus lucorum</name>
    <name type="common">Small green plant bug</name>
    <name type="synonym">Lygocoris lucorum</name>
    <dbReference type="NCBI Taxonomy" id="248454"/>
    <lineage>
        <taxon>Eukaryota</taxon>
        <taxon>Metazoa</taxon>
        <taxon>Ecdysozoa</taxon>
        <taxon>Arthropoda</taxon>
        <taxon>Hexapoda</taxon>
        <taxon>Insecta</taxon>
        <taxon>Pterygota</taxon>
        <taxon>Neoptera</taxon>
        <taxon>Paraneoptera</taxon>
        <taxon>Hemiptera</taxon>
        <taxon>Heteroptera</taxon>
        <taxon>Panheteroptera</taxon>
        <taxon>Cimicomorpha</taxon>
        <taxon>Miridae</taxon>
        <taxon>Mirini</taxon>
        <taxon>Apolygus</taxon>
    </lineage>
</organism>
<accession>A0A8S9XTV5</accession>
<evidence type="ECO:0000313" key="4">
    <source>
        <dbReference type="Proteomes" id="UP000466442"/>
    </source>
</evidence>
<evidence type="ECO:0000313" key="3">
    <source>
        <dbReference type="EMBL" id="KAF6212373.1"/>
    </source>
</evidence>
<sequence>MKGQVVRTAAAHPEMENQTVMIKDIRQGMKNLVMTVIVLDIGPAVQVKEREVRTLKVADGTACINLSLWGDAGNHIVPGDIIRLSKAHVNVYRNCVTLLNGKACEIDKVGEFCMVFNEQLNMSEPNLELSAGACSGKNGGGPLLAMGPPQGGNKAIPPRGPVPPPQSLDSKGPKMNNNGGKPPPQRVGGPKGPPRPDRR</sequence>
<dbReference type="AlphaFoldDB" id="A0A8S9XTV5"/>
<proteinExistence type="predicted"/>
<dbReference type="PANTHER" id="PTHR13356">
    <property type="entry name" value="OB FOLD NUCLEIC ACID BINDING PROTEIN-RELATED"/>
    <property type="match status" value="1"/>
</dbReference>
<dbReference type="FunFam" id="2.40.50.140:FF:000072">
    <property type="entry name" value="SOSS complex subunit B2"/>
    <property type="match status" value="1"/>
</dbReference>
<dbReference type="GO" id="GO:0005694">
    <property type="term" value="C:chromosome"/>
    <property type="evidence" value="ECO:0007669"/>
    <property type="project" value="UniProtKB-ARBA"/>
</dbReference>
<dbReference type="InterPro" id="IPR051231">
    <property type="entry name" value="SOSS-B"/>
</dbReference>
<dbReference type="PANTHER" id="PTHR13356:SF0">
    <property type="entry name" value="SOSS COMPLEX SUBUNIT B HOMOLOG"/>
    <property type="match status" value="1"/>
</dbReference>